<dbReference type="InterPro" id="IPR011990">
    <property type="entry name" value="TPR-like_helical_dom_sf"/>
</dbReference>
<gene>
    <name evidence="1" type="ORF">LMG26411_03994</name>
</gene>
<proteinExistence type="predicted"/>
<protein>
    <recommendedName>
        <fullName evidence="3">MalT-like TPR region domain-containing protein</fullName>
    </recommendedName>
</protein>
<accession>A0ABM8TK93</accession>
<sequence length="224" mass="24267">MISIPRDLWLLGYPDQACTRCQEALALSQTPSHPSDSADALLAAAQLRLFRGELEPAHDLAQALVALATDYALPYGLACGTMLTGWALAEEGRTAEGVDLIRNGLSAYRATGAELLRTHFLALMADTCARAGQIEAGLAAVDEALAVADRTEERLYEAELHRLKGELTLLVPPPLVEDNHRVMEAEACFLHALAIARKQEAQSLALRYPSAEPVLTWEYCSGRS</sequence>
<dbReference type="Gene3D" id="1.25.40.10">
    <property type="entry name" value="Tetratricopeptide repeat domain"/>
    <property type="match status" value="1"/>
</dbReference>
<name>A0ABM8TK93_9BURK</name>
<dbReference type="RefSeq" id="WP_211955000.1">
    <property type="nucleotide sequence ID" value="NZ_CAJPVI010000024.1"/>
</dbReference>
<evidence type="ECO:0000313" key="2">
    <source>
        <dbReference type="Proteomes" id="UP000672657"/>
    </source>
</evidence>
<dbReference type="Proteomes" id="UP000672657">
    <property type="component" value="Unassembled WGS sequence"/>
</dbReference>
<reference evidence="1 2" key="1">
    <citation type="submission" date="2021-03" db="EMBL/GenBank/DDBJ databases">
        <authorList>
            <person name="Peeters C."/>
        </authorList>
    </citation>
    <scope>NUCLEOTIDE SEQUENCE [LARGE SCALE GENOMIC DNA]</scope>
    <source>
        <strain evidence="1 2">LMG 26411</strain>
    </source>
</reference>
<comment type="caution">
    <text evidence="1">The sequence shown here is derived from an EMBL/GenBank/DDBJ whole genome shotgun (WGS) entry which is preliminary data.</text>
</comment>
<dbReference type="SUPFAM" id="SSF48452">
    <property type="entry name" value="TPR-like"/>
    <property type="match status" value="1"/>
</dbReference>
<evidence type="ECO:0008006" key="3">
    <source>
        <dbReference type="Google" id="ProtNLM"/>
    </source>
</evidence>
<dbReference type="PANTHER" id="PTHR47691:SF3">
    <property type="entry name" value="HTH-TYPE TRANSCRIPTIONAL REGULATOR RV0890C-RELATED"/>
    <property type="match status" value="1"/>
</dbReference>
<evidence type="ECO:0000313" key="1">
    <source>
        <dbReference type="EMBL" id="CAG2151595.1"/>
    </source>
</evidence>
<organism evidence="1 2">
    <name type="scientific">Cupriavidus numazuensis</name>
    <dbReference type="NCBI Taxonomy" id="221992"/>
    <lineage>
        <taxon>Bacteria</taxon>
        <taxon>Pseudomonadati</taxon>
        <taxon>Pseudomonadota</taxon>
        <taxon>Betaproteobacteria</taxon>
        <taxon>Burkholderiales</taxon>
        <taxon>Burkholderiaceae</taxon>
        <taxon>Cupriavidus</taxon>
    </lineage>
</organism>
<dbReference type="PANTHER" id="PTHR47691">
    <property type="entry name" value="REGULATOR-RELATED"/>
    <property type="match status" value="1"/>
</dbReference>
<keyword evidence="2" id="KW-1185">Reference proteome</keyword>
<dbReference type="EMBL" id="CAJPVI010000024">
    <property type="protein sequence ID" value="CAG2151595.1"/>
    <property type="molecule type" value="Genomic_DNA"/>
</dbReference>